<dbReference type="PANTHER" id="PTHR42953">
    <property type="entry name" value="HIGH-AFFINITY ZINC UPTAKE SYSTEM PROTEIN ZNUA-RELATED"/>
    <property type="match status" value="1"/>
</dbReference>
<feature type="signal peptide" evidence="5">
    <location>
        <begin position="1"/>
        <end position="23"/>
    </location>
</feature>
<comment type="similarity">
    <text evidence="1">Belongs to the bacterial solute-binding protein 9 family.</text>
</comment>
<dbReference type="SUPFAM" id="SSF53807">
    <property type="entry name" value="Helical backbone' metal receptor"/>
    <property type="match status" value="1"/>
</dbReference>
<evidence type="ECO:0000256" key="2">
    <source>
        <dbReference type="ARBA" id="ARBA00022448"/>
    </source>
</evidence>
<evidence type="ECO:0000256" key="3">
    <source>
        <dbReference type="ARBA" id="ARBA00022729"/>
    </source>
</evidence>
<dbReference type="GO" id="GO:0030001">
    <property type="term" value="P:metal ion transport"/>
    <property type="evidence" value="ECO:0007669"/>
    <property type="project" value="InterPro"/>
</dbReference>
<dbReference type="PRINTS" id="PR00691">
    <property type="entry name" value="ADHESINB"/>
</dbReference>
<dbReference type="OrthoDB" id="9810636at2"/>
<dbReference type="STRING" id="36842.SAMN02194393_03564"/>
<dbReference type="EMBL" id="FUZT01000009">
    <property type="protein sequence ID" value="SKC81181.1"/>
    <property type="molecule type" value="Genomic_DNA"/>
</dbReference>
<dbReference type="Pfam" id="PF01297">
    <property type="entry name" value="ZnuA"/>
    <property type="match status" value="1"/>
</dbReference>
<dbReference type="PANTHER" id="PTHR42953:SF3">
    <property type="entry name" value="HIGH-AFFINITY ZINC UPTAKE SYSTEM PROTEIN ZNUA"/>
    <property type="match status" value="1"/>
</dbReference>
<keyword evidence="4" id="KW-0175">Coiled coil</keyword>
<dbReference type="PROSITE" id="PS51257">
    <property type="entry name" value="PROKAR_LIPOPROTEIN"/>
    <property type="match status" value="1"/>
</dbReference>
<protein>
    <submittedName>
        <fullName evidence="6">Zinc transport system substrate-binding protein</fullName>
    </submittedName>
</protein>
<gene>
    <name evidence="6" type="ORF">SAMN02194393_03564</name>
</gene>
<dbReference type="GO" id="GO:0007155">
    <property type="term" value="P:cell adhesion"/>
    <property type="evidence" value="ECO:0007669"/>
    <property type="project" value="InterPro"/>
</dbReference>
<feature type="coiled-coil region" evidence="4">
    <location>
        <begin position="171"/>
        <end position="198"/>
    </location>
</feature>
<evidence type="ECO:0000256" key="1">
    <source>
        <dbReference type="ARBA" id="ARBA00011028"/>
    </source>
</evidence>
<dbReference type="InterPro" id="IPR006129">
    <property type="entry name" value="AdhesinB"/>
</dbReference>
<dbReference type="InterPro" id="IPR050492">
    <property type="entry name" value="Bact_metal-bind_prot9"/>
</dbReference>
<feature type="chain" id="PRO_5038357839" evidence="5">
    <location>
        <begin position="24"/>
        <end position="300"/>
    </location>
</feature>
<organism evidence="6 7">
    <name type="scientific">Maledivibacter halophilus</name>
    <dbReference type="NCBI Taxonomy" id="36842"/>
    <lineage>
        <taxon>Bacteria</taxon>
        <taxon>Bacillati</taxon>
        <taxon>Bacillota</taxon>
        <taxon>Clostridia</taxon>
        <taxon>Peptostreptococcales</taxon>
        <taxon>Caminicellaceae</taxon>
        <taxon>Maledivibacter</taxon>
    </lineage>
</organism>
<dbReference type="Gene3D" id="3.40.50.1980">
    <property type="entry name" value="Nitrogenase molybdenum iron protein domain"/>
    <property type="match status" value="2"/>
</dbReference>
<dbReference type="GO" id="GO:0046872">
    <property type="term" value="F:metal ion binding"/>
    <property type="evidence" value="ECO:0007669"/>
    <property type="project" value="InterPro"/>
</dbReference>
<evidence type="ECO:0000313" key="6">
    <source>
        <dbReference type="EMBL" id="SKC81181.1"/>
    </source>
</evidence>
<keyword evidence="3 5" id="KW-0732">Signal</keyword>
<accession>A0A1T5LYX3</accession>
<dbReference type="InterPro" id="IPR006127">
    <property type="entry name" value="ZnuA-like"/>
</dbReference>
<evidence type="ECO:0000313" key="7">
    <source>
        <dbReference type="Proteomes" id="UP000190285"/>
    </source>
</evidence>
<dbReference type="Proteomes" id="UP000190285">
    <property type="component" value="Unassembled WGS sequence"/>
</dbReference>
<sequence length="300" mass="33983">MNLRKNILYILIIIMLFISGCGAENQDGTKTDADGSEKIAVAVSIVPQETFVKAVAGDLVEVITMVPPGNSPSNYQPTPKQMSKFSESEIYFSIGVPTEEANILPRIKDLNRDIKIVSLDDKVSEVYPHRFFQGQEGKGNKDPHIWLSPKRVKIMVETIKEELILLDPDNREIYEENALKYISELDEIDNEIKEALKEHKGQSFIIYHPAFGYFADDYGLKMLAIEDHGKKATALKVQEVIEFAKREDIKFVFYQEEFDSGQAEIISDEIEGEAIKVAPLAPNYIENLLHIANKFKDTLK</sequence>
<dbReference type="RefSeq" id="WP_079493390.1">
    <property type="nucleotide sequence ID" value="NZ_FUZT01000009.1"/>
</dbReference>
<reference evidence="6 7" key="1">
    <citation type="submission" date="2017-02" db="EMBL/GenBank/DDBJ databases">
        <authorList>
            <person name="Peterson S.W."/>
        </authorList>
    </citation>
    <scope>NUCLEOTIDE SEQUENCE [LARGE SCALE GENOMIC DNA]</scope>
    <source>
        <strain evidence="6 7">M1</strain>
    </source>
</reference>
<evidence type="ECO:0000256" key="4">
    <source>
        <dbReference type="SAM" id="Coils"/>
    </source>
</evidence>
<evidence type="ECO:0000256" key="5">
    <source>
        <dbReference type="SAM" id="SignalP"/>
    </source>
</evidence>
<proteinExistence type="inferred from homology"/>
<keyword evidence="2" id="KW-0813">Transport</keyword>
<name>A0A1T5LYX3_9FIRM</name>
<keyword evidence="7" id="KW-1185">Reference proteome</keyword>
<dbReference type="AlphaFoldDB" id="A0A1T5LYX3"/>